<evidence type="ECO:0008006" key="4">
    <source>
        <dbReference type="Google" id="ProtNLM"/>
    </source>
</evidence>
<keyword evidence="3" id="KW-1185">Reference proteome</keyword>
<reference evidence="2 3" key="1">
    <citation type="submission" date="2016-10" db="EMBL/GenBank/DDBJ databases">
        <authorList>
            <person name="de Groot N.N."/>
        </authorList>
    </citation>
    <scope>NUCLEOTIDE SEQUENCE [LARGE SCALE GENOMIC DNA]</scope>
    <source>
        <strain evidence="2 3">S5-249</strain>
    </source>
</reference>
<sequence length="181" mass="19606">MRRALVLTLALIGGVAPAQLPEPEGDDPATTLALEVEPHRLVGAALVREEDAAAYLTRYLLSPRPKGARRACDPANAACIAAADALGKEAAPEFLRLQARVHAERLANGFKARMTEAEIEQVRAAIDTPAARKFVDALLAYRRGPQDAEAAVANEPLITAFHQQIYDYFINETAKLPKARK</sequence>
<dbReference type="AlphaFoldDB" id="A0A1I6L2Z3"/>
<accession>A0A1I6L2Z3</accession>
<feature type="chain" id="PRO_5011739900" description="DUF4142 domain-containing protein" evidence="1">
    <location>
        <begin position="19"/>
        <end position="181"/>
    </location>
</feature>
<evidence type="ECO:0000256" key="1">
    <source>
        <dbReference type="SAM" id="SignalP"/>
    </source>
</evidence>
<evidence type="ECO:0000313" key="2">
    <source>
        <dbReference type="EMBL" id="SFR97816.1"/>
    </source>
</evidence>
<evidence type="ECO:0000313" key="3">
    <source>
        <dbReference type="Proteomes" id="UP000198824"/>
    </source>
</evidence>
<dbReference type="EMBL" id="FOZG01000002">
    <property type="protein sequence ID" value="SFR97816.1"/>
    <property type="molecule type" value="Genomic_DNA"/>
</dbReference>
<feature type="signal peptide" evidence="1">
    <location>
        <begin position="1"/>
        <end position="18"/>
    </location>
</feature>
<protein>
    <recommendedName>
        <fullName evidence="4">DUF4142 domain-containing protein</fullName>
    </recommendedName>
</protein>
<proteinExistence type="predicted"/>
<name>A0A1I6L2Z3_9SPHN</name>
<gene>
    <name evidence="2" type="ORF">SAMN05192580_2211</name>
</gene>
<dbReference type="Proteomes" id="UP000198824">
    <property type="component" value="Unassembled WGS sequence"/>
</dbReference>
<dbReference type="STRING" id="1166337.SAMN05192580_2211"/>
<keyword evidence="1" id="KW-0732">Signal</keyword>
<dbReference type="RefSeq" id="WP_093314530.1">
    <property type="nucleotide sequence ID" value="NZ_FOZG01000002.1"/>
</dbReference>
<organism evidence="2 3">
    <name type="scientific">Sphingomonas jatrophae</name>
    <dbReference type="NCBI Taxonomy" id="1166337"/>
    <lineage>
        <taxon>Bacteria</taxon>
        <taxon>Pseudomonadati</taxon>
        <taxon>Pseudomonadota</taxon>
        <taxon>Alphaproteobacteria</taxon>
        <taxon>Sphingomonadales</taxon>
        <taxon>Sphingomonadaceae</taxon>
        <taxon>Sphingomonas</taxon>
    </lineage>
</organism>